<feature type="compositionally biased region" description="Basic residues" evidence="1">
    <location>
        <begin position="84"/>
        <end position="93"/>
    </location>
</feature>
<dbReference type="RefSeq" id="WP_023633395.1">
    <property type="nucleotide sequence ID" value="NZ_AYSF01000028.1"/>
</dbReference>
<dbReference type="Proteomes" id="UP000018339">
    <property type="component" value="Unassembled WGS sequence"/>
</dbReference>
<evidence type="ECO:0000313" key="3">
    <source>
        <dbReference type="Proteomes" id="UP000018339"/>
    </source>
</evidence>
<name>A0A7U9P7D9_GEOTM</name>
<dbReference type="EMBL" id="AYSF01000028">
    <property type="protein sequence ID" value="ESU73438.1"/>
    <property type="molecule type" value="Genomic_DNA"/>
</dbReference>
<evidence type="ECO:0000256" key="1">
    <source>
        <dbReference type="SAM" id="MobiDB-lite"/>
    </source>
</evidence>
<accession>A0A7U9P7D9</accession>
<gene>
    <name evidence="2" type="ORF">T260_02445</name>
</gene>
<sequence>MKIIPSRKPQPVTYSQYERYTPEKLELVQGDLLWSDQERIDLLMLLLYNVGLEAFIQQLPPKSISELKSLLECSEKKDSAKTTKGLKRTRKRNPLQPHTKVNDWGIQEILDKMDKAIEKLYRKW</sequence>
<comment type="caution">
    <text evidence="2">The sequence shown here is derived from an EMBL/GenBank/DDBJ whole genome shotgun (WGS) entry which is preliminary data.</text>
</comment>
<keyword evidence="3" id="KW-1185">Reference proteome</keyword>
<proteinExistence type="predicted"/>
<organism evidence="2 3">
    <name type="scientific">Geobacillus thermopakistaniensis (strain MAS1)</name>
    <dbReference type="NCBI Taxonomy" id="1408282"/>
    <lineage>
        <taxon>Bacteria</taxon>
        <taxon>Bacillati</taxon>
        <taxon>Bacillota</taxon>
        <taxon>Bacilli</taxon>
        <taxon>Bacillales</taxon>
        <taxon>Anoxybacillaceae</taxon>
        <taxon>Geobacillus</taxon>
    </lineage>
</organism>
<protein>
    <submittedName>
        <fullName evidence="2">Uncharacterized protein</fullName>
    </submittedName>
</protein>
<dbReference type="AlphaFoldDB" id="A0A7U9P7D9"/>
<reference evidence="2 3" key="1">
    <citation type="journal article" date="2014" name="Genome Announc.">
        <title>Draft Genome Sequence of Geobacillus thermopakistaniensis Strain MAS1.</title>
        <authorList>
            <person name="Siddiqui M.A."/>
            <person name="Rashid N."/>
            <person name="Ayyampalayam S."/>
            <person name="Whitman W.B."/>
        </authorList>
    </citation>
    <scope>NUCLEOTIDE SEQUENCE [LARGE SCALE GENOMIC DNA]</scope>
    <source>
        <strain evidence="2 3">MAS1</strain>
    </source>
</reference>
<feature type="region of interest" description="Disordered" evidence="1">
    <location>
        <begin position="80"/>
        <end position="99"/>
    </location>
</feature>
<evidence type="ECO:0000313" key="2">
    <source>
        <dbReference type="EMBL" id="ESU73438.1"/>
    </source>
</evidence>